<keyword evidence="14" id="KW-0464">Manganese</keyword>
<dbReference type="SMART" id="SM00292">
    <property type="entry name" value="BRCT"/>
    <property type="match status" value="1"/>
</dbReference>
<dbReference type="HAMAP" id="MF_01588">
    <property type="entry name" value="DNA_ligase_A"/>
    <property type="match status" value="1"/>
</dbReference>
<dbReference type="InterPro" id="IPR013840">
    <property type="entry name" value="DNAligase_N"/>
</dbReference>
<dbReference type="GO" id="GO:0003677">
    <property type="term" value="F:DNA binding"/>
    <property type="evidence" value="ECO:0007669"/>
    <property type="project" value="InterPro"/>
</dbReference>
<dbReference type="Pfam" id="PF14520">
    <property type="entry name" value="HHH_5"/>
    <property type="match status" value="1"/>
</dbReference>
<dbReference type="PIRSF" id="PIRSF001604">
    <property type="entry name" value="LigA"/>
    <property type="match status" value="1"/>
</dbReference>
<dbReference type="FunFam" id="3.30.470.30:FF:000001">
    <property type="entry name" value="DNA ligase"/>
    <property type="match status" value="1"/>
</dbReference>
<dbReference type="Gene3D" id="3.30.470.30">
    <property type="entry name" value="DNA ligase/mRNA capping enzyme"/>
    <property type="match status" value="1"/>
</dbReference>
<evidence type="ECO:0000256" key="4">
    <source>
        <dbReference type="ARBA" id="ARBA00022598"/>
    </source>
</evidence>
<comment type="similarity">
    <text evidence="13 14">Belongs to the NAD-dependent DNA ligase family. LigA subfamily.</text>
</comment>
<dbReference type="Pfam" id="PF03120">
    <property type="entry name" value="OB_DNA_ligase"/>
    <property type="match status" value="1"/>
</dbReference>
<evidence type="ECO:0000256" key="8">
    <source>
        <dbReference type="ARBA" id="ARBA00022833"/>
    </source>
</evidence>
<evidence type="ECO:0000256" key="7">
    <source>
        <dbReference type="ARBA" id="ARBA00022763"/>
    </source>
</evidence>
<keyword evidence="8 14" id="KW-0862">Zinc</keyword>
<evidence type="ECO:0000256" key="6">
    <source>
        <dbReference type="ARBA" id="ARBA00022723"/>
    </source>
</evidence>
<dbReference type="NCBIfam" id="TIGR00575">
    <property type="entry name" value="dnlj"/>
    <property type="match status" value="1"/>
</dbReference>
<evidence type="ECO:0000256" key="13">
    <source>
        <dbReference type="ARBA" id="ARBA00060881"/>
    </source>
</evidence>
<dbReference type="FunFam" id="2.40.50.140:FF:000012">
    <property type="entry name" value="DNA ligase"/>
    <property type="match status" value="1"/>
</dbReference>
<evidence type="ECO:0000256" key="12">
    <source>
        <dbReference type="ARBA" id="ARBA00034005"/>
    </source>
</evidence>
<dbReference type="Gene3D" id="6.20.10.30">
    <property type="match status" value="1"/>
</dbReference>
<dbReference type="InterPro" id="IPR036420">
    <property type="entry name" value="BRCT_dom_sf"/>
</dbReference>
<evidence type="ECO:0000313" key="20">
    <source>
        <dbReference type="Proteomes" id="UP000563601"/>
    </source>
</evidence>
<dbReference type="PANTHER" id="PTHR23389">
    <property type="entry name" value="CHROMOSOME TRANSMISSION FIDELITY FACTOR 18"/>
    <property type="match status" value="1"/>
</dbReference>
<reference evidence="18 19" key="1">
    <citation type="submission" date="2020-01" db="EMBL/GenBank/DDBJ databases">
        <title>The possibility of degradation of plastic by Microbulbifer hydrolyticus IRE-31.</title>
        <authorList>
            <person name="Liu L."/>
        </authorList>
    </citation>
    <scope>NUCLEOTIDE SEQUENCE [LARGE SCALE GENOMIC DNA]</scope>
    <source>
        <strain evidence="18 19">IRE-31</strain>
    </source>
</reference>
<dbReference type="GO" id="GO:0046872">
    <property type="term" value="F:metal ion binding"/>
    <property type="evidence" value="ECO:0007669"/>
    <property type="project" value="UniProtKB-KW"/>
</dbReference>
<dbReference type="Gene3D" id="1.10.150.20">
    <property type="entry name" value="5' to 3' exonuclease, C-terminal subdomain"/>
    <property type="match status" value="2"/>
</dbReference>
<dbReference type="NCBIfam" id="NF005932">
    <property type="entry name" value="PRK07956.1"/>
    <property type="match status" value="1"/>
</dbReference>
<feature type="binding site" evidence="14">
    <location>
        <position position="118"/>
    </location>
    <ligand>
        <name>NAD(+)</name>
        <dbReference type="ChEBI" id="CHEBI:57540"/>
    </ligand>
</feature>
<dbReference type="CDD" id="cd00114">
    <property type="entry name" value="LIGANc"/>
    <property type="match status" value="1"/>
</dbReference>
<dbReference type="GO" id="GO:0005829">
    <property type="term" value="C:cytosol"/>
    <property type="evidence" value="ECO:0007669"/>
    <property type="project" value="TreeGrafter"/>
</dbReference>
<dbReference type="FunFam" id="1.10.287.610:FF:000002">
    <property type="entry name" value="DNA ligase"/>
    <property type="match status" value="1"/>
</dbReference>
<feature type="binding site" evidence="14">
    <location>
        <position position="416"/>
    </location>
    <ligand>
        <name>Zn(2+)</name>
        <dbReference type="ChEBI" id="CHEBI:29105"/>
    </ligand>
</feature>
<dbReference type="Proteomes" id="UP000563601">
    <property type="component" value="Unassembled WGS sequence"/>
</dbReference>
<dbReference type="FunFam" id="1.10.150.20:FF:000006">
    <property type="entry name" value="DNA ligase"/>
    <property type="match status" value="1"/>
</dbReference>
<dbReference type="InterPro" id="IPR004149">
    <property type="entry name" value="Znf_DNAligase_C4"/>
</dbReference>
<gene>
    <name evidence="14 18" type="primary">ligA</name>
    <name evidence="18" type="ORF">GTQ55_07385</name>
    <name evidence="17" type="ORF">HNQ53_000913</name>
</gene>
<dbReference type="InterPro" id="IPR001679">
    <property type="entry name" value="DNA_ligase"/>
</dbReference>
<dbReference type="Pfam" id="PF12826">
    <property type="entry name" value="HHH_2"/>
    <property type="match status" value="1"/>
</dbReference>
<evidence type="ECO:0000256" key="15">
    <source>
        <dbReference type="RuleBase" id="RU000618"/>
    </source>
</evidence>
<feature type="binding site" evidence="14">
    <location>
        <position position="178"/>
    </location>
    <ligand>
        <name>NAD(+)</name>
        <dbReference type="ChEBI" id="CHEBI:57540"/>
    </ligand>
</feature>
<dbReference type="SMART" id="SM00278">
    <property type="entry name" value="HhH1"/>
    <property type="match status" value="4"/>
</dbReference>
<evidence type="ECO:0000313" key="18">
    <source>
        <dbReference type="EMBL" id="QHQ38823.1"/>
    </source>
</evidence>
<feature type="binding site" evidence="14">
    <location>
        <begin position="86"/>
        <end position="87"/>
    </location>
    <ligand>
        <name>NAD(+)</name>
        <dbReference type="ChEBI" id="CHEBI:57540"/>
    </ligand>
</feature>
<dbReference type="EMBL" id="JACHHR010000001">
    <property type="protein sequence ID" value="MBB5210725.1"/>
    <property type="molecule type" value="Genomic_DNA"/>
</dbReference>
<evidence type="ECO:0000256" key="11">
    <source>
        <dbReference type="ARBA" id="ARBA00023204"/>
    </source>
</evidence>
<keyword evidence="4 14" id="KW-0436">Ligase</keyword>
<dbReference type="PROSITE" id="PS50172">
    <property type="entry name" value="BRCT"/>
    <property type="match status" value="1"/>
</dbReference>
<comment type="cofactor">
    <cofactor evidence="14">
        <name>Mg(2+)</name>
        <dbReference type="ChEBI" id="CHEBI:18420"/>
    </cofactor>
    <cofactor evidence="14">
        <name>Mn(2+)</name>
        <dbReference type="ChEBI" id="CHEBI:29035"/>
    </cofactor>
</comment>
<evidence type="ECO:0000256" key="9">
    <source>
        <dbReference type="ARBA" id="ARBA00022842"/>
    </source>
</evidence>
<dbReference type="GO" id="GO:0006260">
    <property type="term" value="P:DNA replication"/>
    <property type="evidence" value="ECO:0007669"/>
    <property type="project" value="UniProtKB-KW"/>
</dbReference>
<dbReference type="PANTHER" id="PTHR23389:SF9">
    <property type="entry name" value="DNA LIGASE"/>
    <property type="match status" value="1"/>
</dbReference>
<evidence type="ECO:0000256" key="14">
    <source>
        <dbReference type="HAMAP-Rule" id="MF_01588"/>
    </source>
</evidence>
<dbReference type="OrthoDB" id="9759736at2"/>
<feature type="binding site" evidence="14">
    <location>
        <position position="295"/>
    </location>
    <ligand>
        <name>NAD(+)</name>
        <dbReference type="ChEBI" id="CHEBI:57540"/>
    </ligand>
</feature>
<keyword evidence="10 14" id="KW-0520">NAD</keyword>
<evidence type="ECO:0000256" key="2">
    <source>
        <dbReference type="ARBA" id="ARBA00012722"/>
    </source>
</evidence>
<evidence type="ECO:0000256" key="5">
    <source>
        <dbReference type="ARBA" id="ARBA00022705"/>
    </source>
</evidence>
<dbReference type="Gene3D" id="1.10.287.610">
    <property type="entry name" value="Helix hairpin bin"/>
    <property type="match status" value="1"/>
</dbReference>
<dbReference type="InterPro" id="IPR004150">
    <property type="entry name" value="NAD_DNA_ligase_OB"/>
</dbReference>
<dbReference type="SMART" id="SM00532">
    <property type="entry name" value="LIGANc"/>
    <property type="match status" value="1"/>
</dbReference>
<dbReference type="InterPro" id="IPR033136">
    <property type="entry name" value="DNA_ligase_CS"/>
</dbReference>
<dbReference type="InterPro" id="IPR001357">
    <property type="entry name" value="BRCT_dom"/>
</dbReference>
<evidence type="ECO:0000256" key="1">
    <source>
        <dbReference type="ARBA" id="ARBA00004067"/>
    </source>
</evidence>
<comment type="function">
    <text evidence="1 14">DNA ligase that catalyzes the formation of phosphodiester linkages between 5'-phosphoryl and 3'-hydroxyl groups in double-stranded DNA using NAD as a coenzyme and as the energy source for the reaction. It is essential for DNA replication and repair of damaged DNA.</text>
</comment>
<comment type="catalytic activity">
    <reaction evidence="12 14 15">
        <text>NAD(+) + (deoxyribonucleotide)n-3'-hydroxyl + 5'-phospho-(deoxyribonucleotide)m = (deoxyribonucleotide)n+m + AMP + beta-nicotinamide D-nucleotide.</text>
        <dbReference type="EC" id="6.5.1.2"/>
    </reaction>
</comment>
<dbReference type="InterPro" id="IPR041663">
    <property type="entry name" value="DisA/LigA_HHH"/>
</dbReference>
<protein>
    <recommendedName>
        <fullName evidence="3 14">DNA ligase</fullName>
        <ecNumber evidence="2 14">6.5.1.2</ecNumber>
    </recommendedName>
    <alternativeName>
        <fullName evidence="14">Polydeoxyribonucleotide synthase [NAD(+)]</fullName>
    </alternativeName>
</protein>
<keyword evidence="6 14" id="KW-0479">Metal-binding</keyword>
<sequence>MTKSIPQEERQRAQELHEILNRANYQYYVLDTPELPDAEYDRCLRELQALESEYPALVTSDSPTQRVGAEPLAAFTQIRHEMPMLSLDNAFNDEEMEDFDRRIHDRLNSSEPVEYACEPKLDGIAVSLLYRSGILERAATRGDGTVGEDITQNVRTIYSVPLKLLADDVPEVLEVRGEIYMPKAGFDALNEKAREAGEKGFVNPRNAAAGSLRQLDSRITAQRPLELCVYSIGIVEGGDLPARHSEVLEQLNRWGFRINSEMAVAENIQACLEYYRKLGEKRAQLPYDIDGIVFKVNSIPLQKRLGFVARAPRWATAYKFPAQEEMTRLLDVEFRVGRTGAVTPVARLEPVFVGGVTVSNATLHNRDEIARLGVKIGDTVIIRRAGDVIPQVVSVVESRRPADARNIEFPEHCPVCDSPVEATPGEAVARCSGGLICSAQRKQAIKHFASRKAMDIDGLGDKLVEQLVDEGLLNSVSGLFHLSLEPLVGLERMGEKSAQNLLDALEKSKKTTLPKFLYALGIREVGEATARNLARHFGDLDQLMQADTEALQQVEDVGPVVAHYVAEFFEQPHNLEEIAALQQAGVHWEAETQEEGSQPLAGQTWVLTGKLETLSRSEAKDYLQRLGAKVAGSVSANTHTVVAGPGAGSKLNKARDLNLPVLDEDGLMDMLRQQGIEI</sequence>
<dbReference type="RefSeq" id="WP_161858151.1">
    <property type="nucleotide sequence ID" value="NZ_CP047491.1"/>
</dbReference>
<evidence type="ECO:0000259" key="16">
    <source>
        <dbReference type="PROSITE" id="PS50172"/>
    </source>
</evidence>
<dbReference type="GO" id="GO:0006281">
    <property type="term" value="P:DNA repair"/>
    <property type="evidence" value="ECO:0007669"/>
    <property type="project" value="UniProtKB-KW"/>
</dbReference>
<dbReference type="Proteomes" id="UP000464675">
    <property type="component" value="Chromosome"/>
</dbReference>
<keyword evidence="5 14" id="KW-0235">DNA replication</keyword>
<keyword evidence="19" id="KW-1185">Reference proteome</keyword>
<dbReference type="PROSITE" id="PS01055">
    <property type="entry name" value="DNA_LIGASE_N1"/>
    <property type="match status" value="1"/>
</dbReference>
<reference evidence="17 20" key="2">
    <citation type="submission" date="2020-08" db="EMBL/GenBank/DDBJ databases">
        <title>Genomic Encyclopedia of Type Strains, Phase IV (KMG-IV): sequencing the most valuable type-strain genomes for metagenomic binning, comparative biology and taxonomic classification.</title>
        <authorList>
            <person name="Goeker M."/>
        </authorList>
    </citation>
    <scope>NUCLEOTIDE SEQUENCE [LARGE SCALE GENOMIC DNA]</scope>
    <source>
        <strain evidence="17 20">DSM 11525</strain>
    </source>
</reference>
<dbReference type="InterPro" id="IPR018239">
    <property type="entry name" value="DNA_ligase_AS"/>
</dbReference>
<evidence type="ECO:0000256" key="3">
    <source>
        <dbReference type="ARBA" id="ARBA00013308"/>
    </source>
</evidence>
<dbReference type="InterPro" id="IPR013839">
    <property type="entry name" value="DNAligase_adenylation"/>
</dbReference>
<dbReference type="Pfam" id="PF01653">
    <property type="entry name" value="DNA_ligase_aden"/>
    <property type="match status" value="1"/>
</dbReference>
<feature type="binding site" evidence="14">
    <location>
        <position position="319"/>
    </location>
    <ligand>
        <name>NAD(+)</name>
        <dbReference type="ChEBI" id="CHEBI:57540"/>
    </ligand>
</feature>
<dbReference type="AlphaFoldDB" id="A0A6P1TAZ0"/>
<keyword evidence="7 14" id="KW-0227">DNA damage</keyword>
<comment type="caution">
    <text evidence="14">Lacks conserved residue(s) required for the propagation of feature annotation.</text>
</comment>
<dbReference type="InterPro" id="IPR012340">
    <property type="entry name" value="NA-bd_OB-fold"/>
</dbReference>
<dbReference type="Gene3D" id="3.40.50.10190">
    <property type="entry name" value="BRCT domain"/>
    <property type="match status" value="1"/>
</dbReference>
<evidence type="ECO:0000313" key="19">
    <source>
        <dbReference type="Proteomes" id="UP000464675"/>
    </source>
</evidence>
<feature type="domain" description="BRCT" evidence="16">
    <location>
        <begin position="595"/>
        <end position="678"/>
    </location>
</feature>
<name>A0A6P1TAZ0_9GAMM</name>
<dbReference type="SUPFAM" id="SSF52113">
    <property type="entry name" value="BRCT domain"/>
    <property type="match status" value="1"/>
</dbReference>
<dbReference type="GO" id="GO:0003911">
    <property type="term" value="F:DNA ligase (NAD+) activity"/>
    <property type="evidence" value="ECO:0007669"/>
    <property type="project" value="UniProtKB-UniRule"/>
</dbReference>
<evidence type="ECO:0000256" key="10">
    <source>
        <dbReference type="ARBA" id="ARBA00023027"/>
    </source>
</evidence>
<dbReference type="SUPFAM" id="SSF47781">
    <property type="entry name" value="RuvA domain 2-like"/>
    <property type="match status" value="1"/>
</dbReference>
<dbReference type="EMBL" id="CP047491">
    <property type="protein sequence ID" value="QHQ38823.1"/>
    <property type="molecule type" value="Genomic_DNA"/>
</dbReference>
<dbReference type="Pfam" id="PF03119">
    <property type="entry name" value="DNA_ligase_ZBD"/>
    <property type="match status" value="1"/>
</dbReference>
<feature type="binding site" evidence="14">
    <location>
        <position position="141"/>
    </location>
    <ligand>
        <name>NAD(+)</name>
        <dbReference type="ChEBI" id="CHEBI:57540"/>
    </ligand>
</feature>
<evidence type="ECO:0000313" key="17">
    <source>
        <dbReference type="EMBL" id="MBB5210725.1"/>
    </source>
</evidence>
<dbReference type="FunFam" id="1.10.150.20:FF:000007">
    <property type="entry name" value="DNA ligase"/>
    <property type="match status" value="1"/>
</dbReference>
<feature type="binding site" evidence="14">
    <location>
        <begin position="37"/>
        <end position="41"/>
    </location>
    <ligand>
        <name>NAD(+)</name>
        <dbReference type="ChEBI" id="CHEBI:57540"/>
    </ligand>
</feature>
<dbReference type="EC" id="6.5.1.2" evidence="2 14"/>
<keyword evidence="11 14" id="KW-0234">DNA repair</keyword>
<keyword evidence="9 14" id="KW-0460">Magnesium</keyword>
<accession>A0A6P1TAZ0</accession>
<feature type="binding site" evidence="14">
    <location>
        <position position="437"/>
    </location>
    <ligand>
        <name>Zn(2+)</name>
        <dbReference type="ChEBI" id="CHEBI:29105"/>
    </ligand>
</feature>
<feature type="active site" description="N6-AMP-lysine intermediate" evidence="14">
    <location>
        <position position="120"/>
    </location>
</feature>
<dbReference type="InterPro" id="IPR003583">
    <property type="entry name" value="Hlx-hairpin-Hlx_DNA-bd_motif"/>
</dbReference>
<feature type="binding site" evidence="14">
    <location>
        <position position="413"/>
    </location>
    <ligand>
        <name>Zn(2+)</name>
        <dbReference type="ChEBI" id="CHEBI:29105"/>
    </ligand>
</feature>
<dbReference type="SUPFAM" id="SSF56091">
    <property type="entry name" value="DNA ligase/mRNA capping enzyme, catalytic domain"/>
    <property type="match status" value="1"/>
</dbReference>
<dbReference type="Pfam" id="PF00533">
    <property type="entry name" value="BRCT"/>
    <property type="match status" value="1"/>
</dbReference>
<dbReference type="PROSITE" id="PS01056">
    <property type="entry name" value="DNA_LIGASE_N2"/>
    <property type="match status" value="1"/>
</dbReference>
<proteinExistence type="inferred from homology"/>
<dbReference type="Gene3D" id="2.40.50.140">
    <property type="entry name" value="Nucleic acid-binding proteins"/>
    <property type="match status" value="1"/>
</dbReference>
<dbReference type="InterPro" id="IPR010994">
    <property type="entry name" value="RuvA_2-like"/>
</dbReference>
<organism evidence="17 20">
    <name type="scientific">Microbulbifer hydrolyticus</name>
    <dbReference type="NCBI Taxonomy" id="48074"/>
    <lineage>
        <taxon>Bacteria</taxon>
        <taxon>Pseudomonadati</taxon>
        <taxon>Pseudomonadota</taxon>
        <taxon>Gammaproteobacteria</taxon>
        <taxon>Cellvibrionales</taxon>
        <taxon>Microbulbiferaceae</taxon>
        <taxon>Microbulbifer</taxon>
    </lineage>
</organism>
<dbReference type="SUPFAM" id="SSF50249">
    <property type="entry name" value="Nucleic acid-binding proteins"/>
    <property type="match status" value="1"/>
</dbReference>